<feature type="coiled-coil region" evidence="3">
    <location>
        <begin position="1492"/>
        <end position="1540"/>
    </location>
</feature>
<protein>
    <recommendedName>
        <fullName evidence="5">NAB domain-containing protein</fullName>
    </recommendedName>
</protein>
<feature type="domain" description="NAB" evidence="5">
    <location>
        <begin position="13"/>
        <end position="93"/>
    </location>
</feature>
<dbReference type="PANTHER" id="PTHR32258:SF6">
    <property type="entry name" value="PROTEIN NETWORKED 1A"/>
    <property type="match status" value="1"/>
</dbReference>
<feature type="region of interest" description="Disordered" evidence="4">
    <location>
        <begin position="322"/>
        <end position="345"/>
    </location>
</feature>
<sequence length="1977" mass="229745">MEAASGAEPKRSYSWWWDSHISPKNSKWLQDNLSDMDNKIKAMIKLIEEDADSFARRAEMYYKKRPDLMKLVEEFYRAYRALAERYDHVTGALRQAHRTIAVVFPNQTRFLLPDEPPSGLLDTGDDDAYDSCIPRKSDAIQWDGEALDEIAPFISEEGLKYLNSLFADEDAKKKFSESFLKKSLNLKEDEGKDFEHKKLEVEVSELSKENKNLRNQITLESQRADKAEAELQSLNDSLSKLKSELEAAFLQYQISQDRISNLESEISKSQEEFQHLNDEMSIKVSELGMAKHLCLGLERENTSLQLELDKLNLFVSKQQEEASDLHKDNQNLHNQVDSQSKRADRAEAESIKFSNAISKLKFEMESALLQYNVSQGRISELEAEISHTKEHFKKINDEKLIGASKLNMVEDQCLSLQEENKSLQHELDKFMQKMTRQEEEIIMREEELSIVKHSIEFERQHNMQAEIKEKSLRTQLNKLEQRVERQEEEIAIREQELNKLKQHVEDEWKQRLCAEMTHQALVELHSQSQENVRHLALEIQRGTEKLRNMELSKAGLEEEIKRLRDENNSLNKKKDLSVSKIICLQDEIISLRASNHKFQDELRFNAKEKMFLQKEISSYKTKRNDIEEGHYGLMEKVRRMELREAGMEEEMRRLHDENNGLNEKILSFSSKIVNLQNEIISLSESKYRLDDELHIHLEEKKVLEQDLFSLKNERNVLEERHRELIEQVEEVNFNVISLHAVVKELHDGNKELKDTCKKLEDEKAHHLQQLKLIKRMSENNAFLDSYLSGANAEFKSLIDKIKGLKEYCDSLYHNVISPISSKPVPSSHMEAVNQNIEKFSKKKAVIENSISDLTVEFDVLRGMVKALDESCRSLYCKKSYLIAENSNRFSQVERVALHLQSLENQFVVLKGKNEIIEEKDLADHDMEELHCPFRQGKLKDENYISFFSSQLITSSNQIKILKKQIQVSKQELEEEHYKIVKIEIDNIIMKQFFVELTKKNMFLSKECGKYMEKLKHAENFFFELKQEWTTQEKKLITLSDHNVKLLEGIHVMMKTYDTKKVCESYDAKECEISNDCYDNILQIISNKIAELQAIVPVTKGEIHHFQLEKPSFTLLEQLALILVELRSQNKVLEQESVLRNHEIFNLQRKNHEVIEINKQLQKDINASKHREEMLNLGLERMCGKLLDLQEACGMSQSEISKLLKEKESLSKKLYDLREQNDALEDENDDILEEAIAQELLSLIFRSWITEKSSNMQWLISDVNYLYRITNDLGEDIRVINKSMRALEAENMHLKEECRTHIVLFENKIQQARNSLRKLNIETEMGGKLLEQRYLELSGSGKFQGIQNLELPLDPDFCMQVINRAKLVRNGLQKNLFSSLEEENFSKDYEILCFRKPNEMLEEEFYELHEGVKAHRAWETNLASEFQVSIDECRSNKAEAAKFLHDFHVSSFMELIFKEKFFELMQILKGLVTTDIVQLKFPIEEISCRNVQEEDLKEKVDVLGKENKGLKAELNAYAPLVASLENEIASLEERTLSLTNLHILSSKRKQGNLLASLQPKNFSQVRGKHHSPRNPRASTGILELKKLRAKVKVLQKAVVDTEGLLEQGEVVSGINVDDETRKVKTWKLNRSTGLVGTQKKKDIILDLIKSEGIDKDLKLLKDGVCSRVKHEQIMKDIELDHVLSGSQHEVDFVIETDDHTHKVRKSTTLNNIDNYQIVNMEVERSENSSSELALEKELSVDNIVLLPANYNESLREWIDRVNGFVSADAQRLLDLEKFLMELRNKIVTSEMKCQASTLELNPVKLLVKEAGEALVKLIDFNHKLTKMTETFSLPSDSNKRRKKVVERVQRGAEKIDGLELKLQKVQCILLKLQEKQRENKAAKPLERRSRIPLKDLIYGKRSCPLGCWYSRSQAYAIKRWCFPSSFFSLYDKVDVLGPRQFQESLLEISLPVNLLISLRDFCEKSDLLVSVNDILVNE</sequence>
<feature type="coiled-coil region" evidence="3">
    <location>
        <begin position="637"/>
        <end position="776"/>
    </location>
</feature>
<evidence type="ECO:0000256" key="4">
    <source>
        <dbReference type="SAM" id="MobiDB-lite"/>
    </source>
</evidence>
<dbReference type="Proteomes" id="UP000775213">
    <property type="component" value="Unassembled WGS sequence"/>
</dbReference>
<dbReference type="EMBL" id="JAGFBR010000015">
    <property type="protein sequence ID" value="KAH0455066.1"/>
    <property type="molecule type" value="Genomic_DNA"/>
</dbReference>
<dbReference type="PROSITE" id="PS51774">
    <property type="entry name" value="NAB"/>
    <property type="match status" value="1"/>
</dbReference>
<proteinExistence type="inferred from homology"/>
<evidence type="ECO:0000313" key="7">
    <source>
        <dbReference type="Proteomes" id="UP000775213"/>
    </source>
</evidence>
<evidence type="ECO:0000313" key="6">
    <source>
        <dbReference type="EMBL" id="KAH0455066.1"/>
    </source>
</evidence>
<gene>
    <name evidence="6" type="ORF">IEQ34_016990</name>
</gene>
<feature type="coiled-coil region" evidence="3">
    <location>
        <begin position="1199"/>
        <end position="1233"/>
    </location>
</feature>
<evidence type="ECO:0000259" key="5">
    <source>
        <dbReference type="PROSITE" id="PS51774"/>
    </source>
</evidence>
<evidence type="ECO:0000256" key="2">
    <source>
        <dbReference type="ARBA" id="ARBA00038006"/>
    </source>
</evidence>
<comment type="similarity">
    <text evidence="2">Belongs to the NET family.</text>
</comment>
<name>A0AAV7GF61_DENCH</name>
<dbReference type="PANTHER" id="PTHR32258">
    <property type="entry name" value="PROTEIN NETWORKED 4A"/>
    <property type="match status" value="1"/>
</dbReference>
<dbReference type="Pfam" id="PF07765">
    <property type="entry name" value="KIP1"/>
    <property type="match status" value="1"/>
</dbReference>
<organism evidence="6 7">
    <name type="scientific">Dendrobium chrysotoxum</name>
    <name type="common">Orchid</name>
    <dbReference type="NCBI Taxonomy" id="161865"/>
    <lineage>
        <taxon>Eukaryota</taxon>
        <taxon>Viridiplantae</taxon>
        <taxon>Streptophyta</taxon>
        <taxon>Embryophyta</taxon>
        <taxon>Tracheophyta</taxon>
        <taxon>Spermatophyta</taxon>
        <taxon>Magnoliopsida</taxon>
        <taxon>Liliopsida</taxon>
        <taxon>Asparagales</taxon>
        <taxon>Orchidaceae</taxon>
        <taxon>Epidendroideae</taxon>
        <taxon>Malaxideae</taxon>
        <taxon>Dendrobiinae</taxon>
        <taxon>Dendrobium</taxon>
    </lineage>
</organism>
<dbReference type="GO" id="GO:0003779">
    <property type="term" value="F:actin binding"/>
    <property type="evidence" value="ECO:0007669"/>
    <property type="project" value="InterPro"/>
</dbReference>
<dbReference type="InterPro" id="IPR051861">
    <property type="entry name" value="NET_actin-binding_domain"/>
</dbReference>
<keyword evidence="7" id="KW-1185">Reference proteome</keyword>
<dbReference type="InterPro" id="IPR011684">
    <property type="entry name" value="NAB"/>
</dbReference>
<accession>A0AAV7GF61</accession>
<feature type="coiled-coil region" evidence="3">
    <location>
        <begin position="539"/>
        <end position="580"/>
    </location>
</feature>
<evidence type="ECO:0000256" key="3">
    <source>
        <dbReference type="SAM" id="Coils"/>
    </source>
</evidence>
<reference evidence="6 7" key="1">
    <citation type="journal article" date="2021" name="Hortic Res">
        <title>Chromosome-scale assembly of the Dendrobium chrysotoxum genome enhances the understanding of orchid evolution.</title>
        <authorList>
            <person name="Zhang Y."/>
            <person name="Zhang G.Q."/>
            <person name="Zhang D."/>
            <person name="Liu X.D."/>
            <person name="Xu X.Y."/>
            <person name="Sun W.H."/>
            <person name="Yu X."/>
            <person name="Zhu X."/>
            <person name="Wang Z.W."/>
            <person name="Zhao X."/>
            <person name="Zhong W.Y."/>
            <person name="Chen H."/>
            <person name="Yin W.L."/>
            <person name="Huang T."/>
            <person name="Niu S.C."/>
            <person name="Liu Z.J."/>
        </authorList>
    </citation>
    <scope>NUCLEOTIDE SEQUENCE [LARGE SCALE GENOMIC DNA]</scope>
    <source>
        <strain evidence="6">Lindl</strain>
    </source>
</reference>
<feature type="coiled-coil region" evidence="3">
    <location>
        <begin position="196"/>
        <end position="279"/>
    </location>
</feature>
<feature type="coiled-coil region" evidence="3">
    <location>
        <begin position="1276"/>
        <end position="1321"/>
    </location>
</feature>
<keyword evidence="1 3" id="KW-0175">Coiled coil</keyword>
<evidence type="ECO:0000256" key="1">
    <source>
        <dbReference type="ARBA" id="ARBA00023054"/>
    </source>
</evidence>
<comment type="caution">
    <text evidence="6">The sequence shown here is derived from an EMBL/GenBank/DDBJ whole genome shotgun (WGS) entry which is preliminary data.</text>
</comment>